<dbReference type="SUPFAM" id="SSF50630">
    <property type="entry name" value="Acid proteases"/>
    <property type="match status" value="1"/>
</dbReference>
<evidence type="ECO:0000313" key="10">
    <source>
        <dbReference type="EMBL" id="VDL76971.1"/>
    </source>
</evidence>
<feature type="region of interest" description="Disordered" evidence="6">
    <location>
        <begin position="272"/>
        <end position="313"/>
    </location>
</feature>
<dbReference type="InterPro" id="IPR021109">
    <property type="entry name" value="Peptidase_aspartic_dom_sf"/>
</dbReference>
<dbReference type="InterPro" id="IPR001969">
    <property type="entry name" value="Aspartic_peptidase_AS"/>
</dbReference>
<dbReference type="CDD" id="cd18808">
    <property type="entry name" value="SF1_C_Upf1"/>
    <property type="match status" value="1"/>
</dbReference>
<feature type="domain" description="DNA2/NAM7 helicase-like C-terminal" evidence="9">
    <location>
        <begin position="664"/>
        <end position="850"/>
    </location>
</feature>
<dbReference type="Pfam" id="PF13087">
    <property type="entry name" value="AAA_12"/>
    <property type="match status" value="1"/>
</dbReference>
<dbReference type="InterPro" id="IPR027417">
    <property type="entry name" value="P-loop_NTPase"/>
</dbReference>
<evidence type="ECO:0000256" key="1">
    <source>
        <dbReference type="ARBA" id="ARBA00007913"/>
    </source>
</evidence>
<dbReference type="Pfam" id="PF03732">
    <property type="entry name" value="Retrotrans_gag"/>
    <property type="match status" value="1"/>
</dbReference>
<evidence type="ECO:0000256" key="4">
    <source>
        <dbReference type="ARBA" id="ARBA00022806"/>
    </source>
</evidence>
<reference evidence="12" key="1">
    <citation type="submission" date="2016-04" db="UniProtKB">
        <authorList>
            <consortium name="WormBaseParasite"/>
        </authorList>
    </citation>
    <scope>IDENTIFICATION</scope>
</reference>
<protein>
    <submittedName>
        <fullName evidence="12">Probable helicase senataxin (inferred by orthology to a human protein)</fullName>
    </submittedName>
</protein>
<evidence type="ECO:0000256" key="5">
    <source>
        <dbReference type="ARBA" id="ARBA00022840"/>
    </source>
</evidence>
<feature type="domain" description="Retrotransposon gag" evidence="7">
    <location>
        <begin position="65"/>
        <end position="150"/>
    </location>
</feature>
<dbReference type="InterPro" id="IPR047187">
    <property type="entry name" value="SF1_C_Upf1"/>
</dbReference>
<dbReference type="PANTHER" id="PTHR43788:SF16">
    <property type="entry name" value="HELICASE WITH ZINC FINGER 2"/>
    <property type="match status" value="1"/>
</dbReference>
<evidence type="ECO:0000259" key="7">
    <source>
        <dbReference type="Pfam" id="PF03732"/>
    </source>
</evidence>
<dbReference type="GO" id="GO:0004190">
    <property type="term" value="F:aspartic-type endopeptidase activity"/>
    <property type="evidence" value="ECO:0007669"/>
    <property type="project" value="InterPro"/>
</dbReference>
<feature type="domain" description="DNA2/NAM7 helicase helicase" evidence="8">
    <location>
        <begin position="419"/>
        <end position="650"/>
    </location>
</feature>
<dbReference type="Proteomes" id="UP000271162">
    <property type="component" value="Unassembled WGS sequence"/>
</dbReference>
<dbReference type="OMA" id="NEERRFT"/>
<evidence type="ECO:0000256" key="6">
    <source>
        <dbReference type="SAM" id="MobiDB-lite"/>
    </source>
</evidence>
<gene>
    <name evidence="10" type="ORF">NBR_LOCUS13382</name>
</gene>
<dbReference type="GO" id="GO:0006508">
    <property type="term" value="P:proteolysis"/>
    <property type="evidence" value="ECO:0007669"/>
    <property type="project" value="InterPro"/>
</dbReference>
<reference evidence="10 11" key="2">
    <citation type="submission" date="2018-11" db="EMBL/GenBank/DDBJ databases">
        <authorList>
            <consortium name="Pathogen Informatics"/>
        </authorList>
    </citation>
    <scope>NUCLEOTIDE SEQUENCE [LARGE SCALE GENOMIC DNA]</scope>
</reference>
<feature type="compositionally biased region" description="Polar residues" evidence="6">
    <location>
        <begin position="278"/>
        <end position="289"/>
    </location>
</feature>
<evidence type="ECO:0000313" key="12">
    <source>
        <dbReference type="WBParaSite" id="NBR_0001338101-mRNA-1"/>
    </source>
</evidence>
<evidence type="ECO:0000259" key="9">
    <source>
        <dbReference type="Pfam" id="PF13087"/>
    </source>
</evidence>
<proteinExistence type="inferred from homology"/>
<keyword evidence="2" id="KW-0547">Nucleotide-binding</keyword>
<feature type="compositionally biased region" description="Polar residues" evidence="6">
    <location>
        <begin position="298"/>
        <end position="313"/>
    </location>
</feature>
<dbReference type="STRING" id="27835.A0A0N4YAG6"/>
<dbReference type="InterPro" id="IPR041679">
    <property type="entry name" value="DNA2/NAM7-like_C"/>
</dbReference>
<dbReference type="CDD" id="cd00303">
    <property type="entry name" value="retropepsin_like"/>
    <property type="match status" value="1"/>
</dbReference>
<dbReference type="EMBL" id="UYSL01021022">
    <property type="protein sequence ID" value="VDL76971.1"/>
    <property type="molecule type" value="Genomic_DNA"/>
</dbReference>
<comment type="similarity">
    <text evidence="1">Belongs to the DNA2/NAM7 helicase family.</text>
</comment>
<evidence type="ECO:0000256" key="2">
    <source>
        <dbReference type="ARBA" id="ARBA00022741"/>
    </source>
</evidence>
<dbReference type="GO" id="GO:0005524">
    <property type="term" value="F:ATP binding"/>
    <property type="evidence" value="ECO:0007669"/>
    <property type="project" value="UniProtKB-KW"/>
</dbReference>
<evidence type="ECO:0000256" key="3">
    <source>
        <dbReference type="ARBA" id="ARBA00022801"/>
    </source>
</evidence>
<dbReference type="WBParaSite" id="NBR_0001338101-mRNA-1">
    <property type="protein sequence ID" value="NBR_0001338101-mRNA-1"/>
    <property type="gene ID" value="NBR_0001338101"/>
</dbReference>
<name>A0A0N4YAG6_NIPBR</name>
<evidence type="ECO:0000313" key="11">
    <source>
        <dbReference type="Proteomes" id="UP000271162"/>
    </source>
</evidence>
<organism evidence="12">
    <name type="scientific">Nippostrongylus brasiliensis</name>
    <name type="common">Rat hookworm</name>
    <dbReference type="NCBI Taxonomy" id="27835"/>
    <lineage>
        <taxon>Eukaryota</taxon>
        <taxon>Metazoa</taxon>
        <taxon>Ecdysozoa</taxon>
        <taxon>Nematoda</taxon>
        <taxon>Chromadorea</taxon>
        <taxon>Rhabditida</taxon>
        <taxon>Rhabditina</taxon>
        <taxon>Rhabditomorpha</taxon>
        <taxon>Strongyloidea</taxon>
        <taxon>Heligmosomidae</taxon>
        <taxon>Nippostrongylus</taxon>
    </lineage>
</organism>
<dbReference type="SUPFAM" id="SSF52540">
    <property type="entry name" value="P-loop containing nucleoside triphosphate hydrolases"/>
    <property type="match status" value="1"/>
</dbReference>
<dbReference type="PROSITE" id="PS00141">
    <property type="entry name" value="ASP_PROTEASE"/>
    <property type="match status" value="1"/>
</dbReference>
<dbReference type="InterPro" id="IPR005162">
    <property type="entry name" value="Retrotrans_gag_dom"/>
</dbReference>
<dbReference type="PANTHER" id="PTHR43788">
    <property type="entry name" value="DNA2/NAM7 HELICASE FAMILY MEMBER"/>
    <property type="match status" value="1"/>
</dbReference>
<dbReference type="GO" id="GO:0043139">
    <property type="term" value="F:5'-3' DNA helicase activity"/>
    <property type="evidence" value="ECO:0007669"/>
    <property type="project" value="TreeGrafter"/>
</dbReference>
<keyword evidence="11" id="KW-1185">Reference proteome</keyword>
<dbReference type="InterPro" id="IPR050534">
    <property type="entry name" value="Coronavir_polyprotein_1ab"/>
</dbReference>
<evidence type="ECO:0000259" key="8">
    <source>
        <dbReference type="Pfam" id="PF13086"/>
    </source>
</evidence>
<keyword evidence="5" id="KW-0067">ATP-binding</keyword>
<dbReference type="Gene3D" id="3.40.50.300">
    <property type="entry name" value="P-loop containing nucleotide triphosphate hydrolases"/>
    <property type="match status" value="2"/>
</dbReference>
<dbReference type="Pfam" id="PF13086">
    <property type="entry name" value="AAA_11"/>
    <property type="match status" value="1"/>
</dbReference>
<keyword evidence="4" id="KW-0347">Helicase</keyword>
<keyword evidence="3" id="KW-0378">Hydrolase</keyword>
<sequence length="889" mass="98967">MPSSGIDSQTVQSSGLALGQFAPKAISPFSGSGNQELATWLRRFEDVVRMINPPLQEQLKTNTLVGFLEGEARDLVDEMPDSDKNSYTKIIEQLHAHFESPHFRSLARQQLCDCKQGPTENARDFAERIKGLVKKLTRGQPKIAQHERLLDEFVDQLKPTLRFHVKSSSPSSFDEAVVKATMYESLLADAANNMSIFPESQRTVPVVNAINTEPRHLNEERRFTGRRNKPAEVTVPSPVNLTADEKDAHIAALIERNNALADLAFATRDLNLSDHQEQPTSRSRASSPYTARFGNHTGRGQESPNQLDSGYCTPSNVLQLRNTHRHNPPKTVESLPLPKFPTVYTLSLFNSSVSTYVRITINGISVSALIDTGSSITLAAQDLCAALGIFHLDPPKSLKAIGMAGSHVPLAGSKTVKIAINWFHKESPILVIDSAYGAGKSLCTAVMAEGAVEKGKIVLIAAVQNSALDVICAKLAELKSDHMRPVRYLNETLARDAVRHGPFDMGTLMEQFHETHADHLSKKDLEQFQRFAQHRQMLREFVFHGEERNIVTSDHKKLLLLERQASKTVKVLTKTFLRVYQPNVFICTIASALNLTTKGGLWRKPSRTWTTVLLDEASMIPEATLITLFSRFQTARYTLVGDSNQLPPYVGVYNVPLAIELSSQSILDVAQRMENPPVCKIRTVYRPHPALMELNSHFFYNNELVCGTSSESRQNLLQHVQMPNPNIPLAFVNVMGHSVKSITGSHSNETEANAAHVLVRFLLLHGIRAEDITLICLYRDQKYLCDNVLRATGVTVGTVDSAQGSERSVVIVCTTRTHMDPDSNHTFFADRKRLNVALSRARDGMFILGCVPHLIDVPVWCNIINWCQSRSLVTPLEFFNASFCLNLDF</sequence>
<dbReference type="InterPro" id="IPR041677">
    <property type="entry name" value="DNA2/NAM7_AAA_11"/>
</dbReference>
<dbReference type="AlphaFoldDB" id="A0A0N4YAG6"/>
<accession>A0A0N4YAG6</accession>